<dbReference type="InterPro" id="IPR018490">
    <property type="entry name" value="cNMP-bd_dom_sf"/>
</dbReference>
<gene>
    <name evidence="2" type="ORF">CYMTET_31059</name>
</gene>
<dbReference type="PANTHER" id="PTHR24567:SF68">
    <property type="entry name" value="DNA-BINDING TRANSCRIPTIONAL DUAL REGULATOR CRP"/>
    <property type="match status" value="1"/>
</dbReference>
<dbReference type="InterPro" id="IPR000595">
    <property type="entry name" value="cNMP-bd_dom"/>
</dbReference>
<dbReference type="GO" id="GO:0003700">
    <property type="term" value="F:DNA-binding transcription factor activity"/>
    <property type="evidence" value="ECO:0007669"/>
    <property type="project" value="TreeGrafter"/>
</dbReference>
<evidence type="ECO:0000259" key="1">
    <source>
        <dbReference type="PROSITE" id="PS50042"/>
    </source>
</evidence>
<dbReference type="InterPro" id="IPR014710">
    <property type="entry name" value="RmlC-like_jellyroll"/>
</dbReference>
<feature type="domain" description="Cyclic nucleotide-binding" evidence="1">
    <location>
        <begin position="53"/>
        <end position="156"/>
    </location>
</feature>
<keyword evidence="3" id="KW-1185">Reference proteome</keyword>
<dbReference type="PROSITE" id="PS50042">
    <property type="entry name" value="CNMP_BINDING_3"/>
    <property type="match status" value="2"/>
</dbReference>
<dbReference type="AlphaFoldDB" id="A0AAE0KTA2"/>
<dbReference type="Gene3D" id="2.60.120.10">
    <property type="entry name" value="Jelly Rolls"/>
    <property type="match status" value="2"/>
</dbReference>
<evidence type="ECO:0000313" key="3">
    <source>
        <dbReference type="Proteomes" id="UP001190700"/>
    </source>
</evidence>
<evidence type="ECO:0000313" key="2">
    <source>
        <dbReference type="EMBL" id="KAK3259967.1"/>
    </source>
</evidence>
<dbReference type="PANTHER" id="PTHR24567">
    <property type="entry name" value="CRP FAMILY TRANSCRIPTIONAL REGULATORY PROTEIN"/>
    <property type="match status" value="1"/>
</dbReference>
<comment type="caution">
    <text evidence="2">The sequence shown here is derived from an EMBL/GenBank/DDBJ whole genome shotgun (WGS) entry which is preliminary data.</text>
</comment>
<accession>A0AAE0KTA2</accession>
<dbReference type="CDD" id="cd00038">
    <property type="entry name" value="CAP_ED"/>
    <property type="match status" value="2"/>
</dbReference>
<sequence>MKLSRLFMSKTLRRATSVALQDPSITQSERGRNLSSASLASMLKVAHDVHFGLGMELSKAEVEELADYMFLVEHKAEQIVMSSGAHSDCLMFVLEGTVGMFGPDGTCVQQKAIGQYIGIEGYMRMGGMLPHLRRFEKIALHNCTLAAIRYDTLVNLQQTHPRLALLLTLKIGSELLLDLLPSGQVFYHRDDDTESLVKETQDDEQVHIVSDAEALETIQCMPCNMVHGGHLSSEDIKQLLPYMTVTQLKMHTTILKAGETGSFMVFILAGSVSASNTWSDAAEENSHTWHMEGFPGEIFGELALFLSTTRRITVVANHPSTIVGQLPYKVIPILCDSNPSLGFRLISSAWQSAMQKLEATLAAQLPVPRLNFCPLNLDEGYPELLDSLFEKAGLSYM</sequence>
<dbReference type="SUPFAM" id="SSF51206">
    <property type="entry name" value="cAMP-binding domain-like"/>
    <property type="match status" value="2"/>
</dbReference>
<name>A0AAE0KTA2_9CHLO</name>
<protein>
    <recommendedName>
        <fullName evidence="1">Cyclic nucleotide-binding domain-containing protein</fullName>
    </recommendedName>
</protein>
<proteinExistence type="predicted"/>
<dbReference type="InterPro" id="IPR050397">
    <property type="entry name" value="Env_Response_Regulators"/>
</dbReference>
<dbReference type="EMBL" id="LGRX02018343">
    <property type="protein sequence ID" value="KAK3259967.1"/>
    <property type="molecule type" value="Genomic_DNA"/>
</dbReference>
<organism evidence="2 3">
    <name type="scientific">Cymbomonas tetramitiformis</name>
    <dbReference type="NCBI Taxonomy" id="36881"/>
    <lineage>
        <taxon>Eukaryota</taxon>
        <taxon>Viridiplantae</taxon>
        <taxon>Chlorophyta</taxon>
        <taxon>Pyramimonadophyceae</taxon>
        <taxon>Pyramimonadales</taxon>
        <taxon>Pyramimonadaceae</taxon>
        <taxon>Cymbomonas</taxon>
    </lineage>
</organism>
<dbReference type="SMART" id="SM00100">
    <property type="entry name" value="cNMP"/>
    <property type="match status" value="2"/>
</dbReference>
<dbReference type="GO" id="GO:0005829">
    <property type="term" value="C:cytosol"/>
    <property type="evidence" value="ECO:0007669"/>
    <property type="project" value="TreeGrafter"/>
</dbReference>
<dbReference type="Pfam" id="PF00027">
    <property type="entry name" value="cNMP_binding"/>
    <property type="match status" value="1"/>
</dbReference>
<feature type="domain" description="Cyclic nucleotide-binding" evidence="1">
    <location>
        <begin position="230"/>
        <end position="316"/>
    </location>
</feature>
<dbReference type="Proteomes" id="UP001190700">
    <property type="component" value="Unassembled WGS sequence"/>
</dbReference>
<reference evidence="2 3" key="1">
    <citation type="journal article" date="2015" name="Genome Biol. Evol.">
        <title>Comparative Genomics of a Bacterivorous Green Alga Reveals Evolutionary Causalities and Consequences of Phago-Mixotrophic Mode of Nutrition.</title>
        <authorList>
            <person name="Burns J.A."/>
            <person name="Paasch A."/>
            <person name="Narechania A."/>
            <person name="Kim E."/>
        </authorList>
    </citation>
    <scope>NUCLEOTIDE SEQUENCE [LARGE SCALE GENOMIC DNA]</scope>
    <source>
        <strain evidence="2 3">PLY_AMNH</strain>
    </source>
</reference>